<keyword evidence="4" id="KW-0479">Metal-binding</keyword>
<dbReference type="GO" id="GO:0016787">
    <property type="term" value="F:hydrolase activity"/>
    <property type="evidence" value="ECO:0007669"/>
    <property type="project" value="UniProtKB-KW"/>
</dbReference>
<reference evidence="9" key="1">
    <citation type="journal article" date="2019" name="Int. J. Syst. Evol. Microbiol.">
        <title>The Global Catalogue of Microorganisms (GCM) 10K type strain sequencing project: providing services to taxonomists for standard genome sequencing and annotation.</title>
        <authorList>
            <consortium name="The Broad Institute Genomics Platform"/>
            <consortium name="The Broad Institute Genome Sequencing Center for Infectious Disease"/>
            <person name="Wu L."/>
            <person name="Ma J."/>
        </authorList>
    </citation>
    <scope>NUCLEOTIDE SEQUENCE [LARGE SCALE GENOMIC DNA]</scope>
    <source>
        <strain evidence="9">CGMCC 1.16031</strain>
    </source>
</reference>
<proteinExistence type="inferred from homology"/>
<dbReference type="PANTHER" id="PTHR11409">
    <property type="entry name" value="ADENOSINE DEAMINASE"/>
    <property type="match status" value="1"/>
</dbReference>
<evidence type="ECO:0000313" key="9">
    <source>
        <dbReference type="Proteomes" id="UP001596364"/>
    </source>
</evidence>
<dbReference type="Pfam" id="PF00962">
    <property type="entry name" value="A_deaminase"/>
    <property type="match status" value="1"/>
</dbReference>
<dbReference type="NCBIfam" id="TIGR01430">
    <property type="entry name" value="aden_deam"/>
    <property type="match status" value="1"/>
</dbReference>
<evidence type="ECO:0000259" key="7">
    <source>
        <dbReference type="Pfam" id="PF00962"/>
    </source>
</evidence>
<evidence type="ECO:0000256" key="4">
    <source>
        <dbReference type="ARBA" id="ARBA00022723"/>
    </source>
</evidence>
<evidence type="ECO:0000313" key="8">
    <source>
        <dbReference type="EMBL" id="MFC6439645.1"/>
    </source>
</evidence>
<dbReference type="Proteomes" id="UP001596364">
    <property type="component" value="Unassembled WGS sequence"/>
</dbReference>
<organism evidence="8 9">
    <name type="scientific">Pseudobowmanella zhangzhouensis</name>
    <dbReference type="NCBI Taxonomy" id="1537679"/>
    <lineage>
        <taxon>Bacteria</taxon>
        <taxon>Pseudomonadati</taxon>
        <taxon>Pseudomonadota</taxon>
        <taxon>Gammaproteobacteria</taxon>
        <taxon>Alteromonadales</taxon>
        <taxon>Alteromonadaceae</taxon>
    </lineage>
</organism>
<comment type="caution">
    <text evidence="8">The sequence shown here is derived from an EMBL/GenBank/DDBJ whole genome shotgun (WGS) entry which is preliminary data.</text>
</comment>
<keyword evidence="5 8" id="KW-0378">Hydrolase</keyword>
<dbReference type="PANTHER" id="PTHR11409:SF43">
    <property type="entry name" value="ADENOSINE DEAMINASE"/>
    <property type="match status" value="1"/>
</dbReference>
<keyword evidence="6" id="KW-0862">Zinc</keyword>
<dbReference type="SUPFAM" id="SSF51556">
    <property type="entry name" value="Metallo-dependent hydrolases"/>
    <property type="match status" value="1"/>
</dbReference>
<dbReference type="InterPro" id="IPR006330">
    <property type="entry name" value="Ado/ade_deaminase"/>
</dbReference>
<dbReference type="Gene3D" id="3.20.20.140">
    <property type="entry name" value="Metal-dependent hydrolases"/>
    <property type="match status" value="1"/>
</dbReference>
<dbReference type="EC" id="3.5.4.4" evidence="3"/>
<feature type="domain" description="Adenosine deaminase" evidence="7">
    <location>
        <begin position="7"/>
        <end position="328"/>
    </location>
</feature>
<comment type="cofactor">
    <cofactor evidence="1">
        <name>Zn(2+)</name>
        <dbReference type="ChEBI" id="CHEBI:29105"/>
    </cofactor>
</comment>
<comment type="similarity">
    <text evidence="2">Belongs to the metallo-dependent hydrolases superfamily. Adenosine and AMP deaminases family.</text>
</comment>
<protein>
    <recommendedName>
        <fullName evidence="3">adenosine deaminase</fullName>
        <ecNumber evidence="3">3.5.4.4</ecNumber>
    </recommendedName>
</protein>
<evidence type="ECO:0000256" key="6">
    <source>
        <dbReference type="ARBA" id="ARBA00022833"/>
    </source>
</evidence>
<name>A0ABW1XK63_9ALTE</name>
<dbReference type="NCBIfam" id="NF006846">
    <property type="entry name" value="PRK09358.1-1"/>
    <property type="match status" value="1"/>
</dbReference>
<evidence type="ECO:0000256" key="3">
    <source>
        <dbReference type="ARBA" id="ARBA00012784"/>
    </source>
</evidence>
<dbReference type="EMBL" id="JBHSUS010000001">
    <property type="protein sequence ID" value="MFC6439645.1"/>
    <property type="molecule type" value="Genomic_DNA"/>
</dbReference>
<keyword evidence="9" id="KW-1185">Reference proteome</keyword>
<dbReference type="InterPro" id="IPR001365">
    <property type="entry name" value="A_deaminase_dom"/>
</dbReference>
<dbReference type="RefSeq" id="WP_131257078.1">
    <property type="nucleotide sequence ID" value="NZ_JBHSUS010000001.1"/>
</dbReference>
<evidence type="ECO:0000256" key="1">
    <source>
        <dbReference type="ARBA" id="ARBA00001947"/>
    </source>
</evidence>
<dbReference type="InterPro" id="IPR032466">
    <property type="entry name" value="Metal_Hydrolase"/>
</dbReference>
<accession>A0ABW1XK63</accession>
<evidence type="ECO:0000256" key="5">
    <source>
        <dbReference type="ARBA" id="ARBA00022801"/>
    </source>
</evidence>
<sequence>MIDPRTPLVDLHRHLDGNIHPMTIWELAQQHHIPLPVTQFDALVPLVQVQDKTSDLLTFLAKLDYGVSVLADLDACRRVAYENMLDAKAQGLDYVELRFSPYYMAMAFNLPVAGVVEAVIDGVKAGSQETSIPFNLIGILSRTNGAEACDKELNGLLAFKQHICALDLAGDELGFPAPLFIEHFRKGRDAGWQISVHAGEGDGPQSIWNAINLLGAERIGHGVAAAQDPTLMNYMAKHNIAVESCPTSNYQTATVTDTANHPMKVFLQHDMCVTLNSDDPAVSGITLAHEYEVAQKVIGLSTETLRQIQLNGVNAAFMSTAQKQALIKAKTQQK</sequence>
<evidence type="ECO:0000256" key="2">
    <source>
        <dbReference type="ARBA" id="ARBA00006676"/>
    </source>
</evidence>
<gene>
    <name evidence="8" type="primary">add</name>
    <name evidence="8" type="ORF">ACFP85_05700</name>
</gene>